<reference evidence="2 3" key="1">
    <citation type="journal article" date="2023" name="Plants (Basel)">
        <title>Bridging the Gap: Combining Genomics and Transcriptomics Approaches to Understand Stylosanthes scabra, an Orphan Legume from the Brazilian Caatinga.</title>
        <authorList>
            <person name="Ferreira-Neto J.R.C."/>
            <person name="da Silva M.D."/>
            <person name="Binneck E."/>
            <person name="de Melo N.F."/>
            <person name="da Silva R.H."/>
            <person name="de Melo A.L.T.M."/>
            <person name="Pandolfi V."/>
            <person name="Bustamante F.O."/>
            <person name="Brasileiro-Vidal A.C."/>
            <person name="Benko-Iseppon A.M."/>
        </authorList>
    </citation>
    <scope>NUCLEOTIDE SEQUENCE [LARGE SCALE GENOMIC DNA]</scope>
    <source>
        <tissue evidence="2">Leaves</tissue>
    </source>
</reference>
<organism evidence="2 3">
    <name type="scientific">Stylosanthes scabra</name>
    <dbReference type="NCBI Taxonomy" id="79078"/>
    <lineage>
        <taxon>Eukaryota</taxon>
        <taxon>Viridiplantae</taxon>
        <taxon>Streptophyta</taxon>
        <taxon>Embryophyta</taxon>
        <taxon>Tracheophyta</taxon>
        <taxon>Spermatophyta</taxon>
        <taxon>Magnoliopsida</taxon>
        <taxon>eudicotyledons</taxon>
        <taxon>Gunneridae</taxon>
        <taxon>Pentapetalae</taxon>
        <taxon>rosids</taxon>
        <taxon>fabids</taxon>
        <taxon>Fabales</taxon>
        <taxon>Fabaceae</taxon>
        <taxon>Papilionoideae</taxon>
        <taxon>50 kb inversion clade</taxon>
        <taxon>dalbergioids sensu lato</taxon>
        <taxon>Dalbergieae</taxon>
        <taxon>Pterocarpus clade</taxon>
        <taxon>Stylosanthes</taxon>
    </lineage>
</organism>
<evidence type="ECO:0000313" key="2">
    <source>
        <dbReference type="EMBL" id="MED6147592.1"/>
    </source>
</evidence>
<evidence type="ECO:0000313" key="3">
    <source>
        <dbReference type="Proteomes" id="UP001341840"/>
    </source>
</evidence>
<feature type="region of interest" description="Disordered" evidence="1">
    <location>
        <begin position="46"/>
        <end position="130"/>
    </location>
</feature>
<feature type="compositionally biased region" description="Polar residues" evidence="1">
    <location>
        <begin position="100"/>
        <end position="109"/>
    </location>
</feature>
<feature type="non-terminal residue" evidence="2">
    <location>
        <position position="1"/>
    </location>
</feature>
<dbReference type="EMBL" id="JASCZI010090895">
    <property type="protein sequence ID" value="MED6147592.1"/>
    <property type="molecule type" value="Genomic_DNA"/>
</dbReference>
<protein>
    <submittedName>
        <fullName evidence="2">Uncharacterized protein</fullName>
    </submittedName>
</protein>
<accession>A0ABU6TFW0</accession>
<feature type="compositionally biased region" description="Basic and acidic residues" evidence="1">
    <location>
        <begin position="110"/>
        <end position="119"/>
    </location>
</feature>
<dbReference type="Proteomes" id="UP001341840">
    <property type="component" value="Unassembled WGS sequence"/>
</dbReference>
<comment type="caution">
    <text evidence="2">The sequence shown here is derived from an EMBL/GenBank/DDBJ whole genome shotgun (WGS) entry which is preliminary data.</text>
</comment>
<name>A0ABU6TFW0_9FABA</name>
<gene>
    <name evidence="2" type="ORF">PIB30_045223</name>
</gene>
<keyword evidence="3" id="KW-1185">Reference proteome</keyword>
<evidence type="ECO:0000256" key="1">
    <source>
        <dbReference type="SAM" id="MobiDB-lite"/>
    </source>
</evidence>
<proteinExistence type="predicted"/>
<sequence>QQQKSHQLHTVQTRKLKTIQIPPRSKSIYRTTINLNLRRIKNKTRKNGVLPLSGDDGVQMKSFRRKTEEGTTQELHGGDDVVEHGGGGTTLMNAAMGDPQMNSTETNNTGRRDEPEKGEGSGTAMEEFQI</sequence>